<comment type="caution">
    <text evidence="5">The sequence shown here is derived from an EMBL/GenBank/DDBJ whole genome shotgun (WGS) entry which is preliminary data.</text>
</comment>
<protein>
    <submittedName>
        <fullName evidence="5">Helix-turn-helix transcriptional regulator</fullName>
    </submittedName>
</protein>
<dbReference type="Proteomes" id="UP001165293">
    <property type="component" value="Unassembled WGS sequence"/>
</dbReference>
<accession>A0ABS8JGB9</accession>
<gene>
    <name evidence="5" type="ORF">LK996_06195</name>
</gene>
<organism evidence="5 6">
    <name type="scientific">Noviluteimonas lactosilytica</name>
    <dbReference type="NCBI Taxonomy" id="2888523"/>
    <lineage>
        <taxon>Bacteria</taxon>
        <taxon>Pseudomonadati</taxon>
        <taxon>Pseudomonadota</taxon>
        <taxon>Gammaproteobacteria</taxon>
        <taxon>Lysobacterales</taxon>
        <taxon>Lysobacteraceae</taxon>
        <taxon>Noviluteimonas</taxon>
    </lineage>
</organism>
<evidence type="ECO:0000313" key="5">
    <source>
        <dbReference type="EMBL" id="MCC8362663.1"/>
    </source>
</evidence>
<proteinExistence type="predicted"/>
<keyword evidence="3" id="KW-0804">Transcription</keyword>
<dbReference type="CDD" id="cd00090">
    <property type="entry name" value="HTH_ARSR"/>
    <property type="match status" value="1"/>
</dbReference>
<reference evidence="5" key="1">
    <citation type="submission" date="2021-10" db="EMBL/GenBank/DDBJ databases">
        <authorList>
            <person name="Lyu M."/>
            <person name="Wang X."/>
            <person name="Meng X."/>
            <person name="Xu K."/>
        </authorList>
    </citation>
    <scope>NUCLEOTIDE SEQUENCE</scope>
    <source>
        <strain evidence="5">A6</strain>
    </source>
</reference>
<dbReference type="InterPro" id="IPR036388">
    <property type="entry name" value="WH-like_DNA-bd_sf"/>
</dbReference>
<keyword evidence="2" id="KW-0238">DNA-binding</keyword>
<dbReference type="InterPro" id="IPR036390">
    <property type="entry name" value="WH_DNA-bd_sf"/>
</dbReference>
<dbReference type="PANTHER" id="PTHR33204">
    <property type="entry name" value="TRANSCRIPTIONAL REGULATOR, MARR FAMILY"/>
    <property type="match status" value="1"/>
</dbReference>
<evidence type="ECO:0000313" key="6">
    <source>
        <dbReference type="Proteomes" id="UP001165293"/>
    </source>
</evidence>
<feature type="domain" description="HTH hxlR-type" evidence="4">
    <location>
        <begin position="22"/>
        <end position="126"/>
    </location>
</feature>
<dbReference type="InterPro" id="IPR002577">
    <property type="entry name" value="HTH_HxlR"/>
</dbReference>
<evidence type="ECO:0000256" key="3">
    <source>
        <dbReference type="ARBA" id="ARBA00023163"/>
    </source>
</evidence>
<dbReference type="InterPro" id="IPR011991">
    <property type="entry name" value="ArsR-like_HTH"/>
</dbReference>
<dbReference type="Pfam" id="PF01638">
    <property type="entry name" value="HxlR"/>
    <property type="match status" value="1"/>
</dbReference>
<evidence type="ECO:0000256" key="2">
    <source>
        <dbReference type="ARBA" id="ARBA00023125"/>
    </source>
</evidence>
<dbReference type="PROSITE" id="PS51118">
    <property type="entry name" value="HTH_HXLR"/>
    <property type="match status" value="1"/>
</dbReference>
<name>A0ABS8JGB9_9GAMM</name>
<keyword evidence="6" id="KW-1185">Reference proteome</keyword>
<dbReference type="EMBL" id="JAJGAK010000001">
    <property type="protein sequence ID" value="MCC8362663.1"/>
    <property type="molecule type" value="Genomic_DNA"/>
</dbReference>
<dbReference type="RefSeq" id="WP_230526246.1">
    <property type="nucleotide sequence ID" value="NZ_JAJGAK010000001.1"/>
</dbReference>
<evidence type="ECO:0000259" key="4">
    <source>
        <dbReference type="PROSITE" id="PS51118"/>
    </source>
</evidence>
<dbReference type="PANTHER" id="PTHR33204:SF29">
    <property type="entry name" value="TRANSCRIPTIONAL REGULATOR"/>
    <property type="match status" value="1"/>
</dbReference>
<sequence length="127" mass="14632">MVDHTDSPDSAQHDCDHDDASCVVPINDVIRGTIASFSGKWKLEILWLLGKRVHRFNELRRALPGITQHVLTSQLRELERDGMVLRTLYPQVPPRVEYALTDKARALRPVFREIFAWARKTRSTPET</sequence>
<dbReference type="Gene3D" id="1.10.10.10">
    <property type="entry name" value="Winged helix-like DNA-binding domain superfamily/Winged helix DNA-binding domain"/>
    <property type="match status" value="1"/>
</dbReference>
<dbReference type="SUPFAM" id="SSF46785">
    <property type="entry name" value="Winged helix' DNA-binding domain"/>
    <property type="match status" value="1"/>
</dbReference>
<keyword evidence="1" id="KW-0805">Transcription regulation</keyword>
<evidence type="ECO:0000256" key="1">
    <source>
        <dbReference type="ARBA" id="ARBA00023015"/>
    </source>
</evidence>